<evidence type="ECO:0000256" key="4">
    <source>
        <dbReference type="ARBA" id="ARBA00022618"/>
    </source>
</evidence>
<dbReference type="InterPro" id="IPR013792">
    <property type="entry name" value="RNA3'P_cycl/enolpyr_Trfase_a/b"/>
</dbReference>
<evidence type="ECO:0000256" key="11">
    <source>
        <dbReference type="ARBA" id="ARBA00047527"/>
    </source>
</evidence>
<dbReference type="GO" id="GO:0005737">
    <property type="term" value="C:cytoplasm"/>
    <property type="evidence" value="ECO:0007669"/>
    <property type="project" value="UniProtKB-SubCell"/>
</dbReference>
<evidence type="ECO:0000256" key="7">
    <source>
        <dbReference type="ARBA" id="ARBA00022984"/>
    </source>
</evidence>
<evidence type="ECO:0000256" key="8">
    <source>
        <dbReference type="ARBA" id="ARBA00023306"/>
    </source>
</evidence>
<dbReference type="EMBL" id="JAAKDE010000001">
    <property type="protein sequence ID" value="MBA2132051.1"/>
    <property type="molecule type" value="Genomic_DNA"/>
</dbReference>
<evidence type="ECO:0000256" key="9">
    <source>
        <dbReference type="ARBA" id="ARBA00023316"/>
    </source>
</evidence>
<dbReference type="GO" id="GO:0071555">
    <property type="term" value="P:cell wall organization"/>
    <property type="evidence" value="ECO:0007669"/>
    <property type="project" value="UniProtKB-KW"/>
</dbReference>
<evidence type="ECO:0000256" key="3">
    <source>
        <dbReference type="ARBA" id="ARBA00022490"/>
    </source>
</evidence>
<dbReference type="GO" id="GO:0009252">
    <property type="term" value="P:peptidoglycan biosynthetic process"/>
    <property type="evidence" value="ECO:0007669"/>
    <property type="project" value="UniProtKB-UniRule"/>
</dbReference>
<comment type="caution">
    <text evidence="12">Lacks conserved residue(s) required for the propagation of feature annotation.</text>
</comment>
<protein>
    <recommendedName>
        <fullName evidence="12">UDP-N-acetylglucosamine 1-carboxyvinyltransferase</fullName>
        <ecNumber evidence="12">2.5.1.7</ecNumber>
    </recommendedName>
    <alternativeName>
        <fullName evidence="12">Enoylpyruvate transferase</fullName>
    </alternativeName>
    <alternativeName>
        <fullName evidence="12">UDP-N-acetylglucosamine enolpyruvyl transferase</fullName>
        <shortName evidence="12">EPT</shortName>
    </alternativeName>
</protein>
<accession>A0A8J6HQ86</accession>
<dbReference type="Proteomes" id="UP000657177">
    <property type="component" value="Unassembled WGS sequence"/>
</dbReference>
<keyword evidence="6 12" id="KW-0133">Cell shape</keyword>
<dbReference type="RefSeq" id="WP_181338485.1">
    <property type="nucleotide sequence ID" value="NZ_JAAKDE010000001.1"/>
</dbReference>
<feature type="domain" description="Enolpyruvate transferase" evidence="13">
    <location>
        <begin position="7"/>
        <end position="406"/>
    </location>
</feature>
<dbReference type="NCBIfam" id="TIGR01072">
    <property type="entry name" value="murA"/>
    <property type="match status" value="1"/>
</dbReference>
<dbReference type="AlphaFoldDB" id="A0A8J6HQ86"/>
<dbReference type="EC" id="2.5.1.7" evidence="12"/>
<dbReference type="CDD" id="cd01555">
    <property type="entry name" value="UdpNAET"/>
    <property type="match status" value="1"/>
</dbReference>
<keyword evidence="7 12" id="KW-0573">Peptidoglycan synthesis</keyword>
<name>A0A8J6HQ86_9FIRM</name>
<dbReference type="HAMAP" id="MF_00111">
    <property type="entry name" value="MurA"/>
    <property type="match status" value="1"/>
</dbReference>
<dbReference type="InterPro" id="IPR005750">
    <property type="entry name" value="UDP_GlcNAc_COvinyl_MurA"/>
</dbReference>
<proteinExistence type="inferred from homology"/>
<reference evidence="14" key="1">
    <citation type="submission" date="2020-06" db="EMBL/GenBank/DDBJ databases">
        <title>Novel chitinolytic bacterium.</title>
        <authorList>
            <person name="Ungkulpasvich U."/>
            <person name="Kosugi A."/>
            <person name="Uke A."/>
        </authorList>
    </citation>
    <scope>NUCLEOTIDE SEQUENCE</scope>
    <source>
        <strain evidence="14">UUS1-1</strain>
    </source>
</reference>
<evidence type="ECO:0000256" key="2">
    <source>
        <dbReference type="ARBA" id="ARBA00004752"/>
    </source>
</evidence>
<comment type="subcellular location">
    <subcellularLocation>
        <location evidence="1 12">Cytoplasm</location>
    </subcellularLocation>
</comment>
<dbReference type="Pfam" id="PF00275">
    <property type="entry name" value="EPSP_synthase"/>
    <property type="match status" value="1"/>
</dbReference>
<evidence type="ECO:0000313" key="15">
    <source>
        <dbReference type="Proteomes" id="UP000657177"/>
    </source>
</evidence>
<evidence type="ECO:0000256" key="12">
    <source>
        <dbReference type="HAMAP-Rule" id="MF_00111"/>
    </source>
</evidence>
<dbReference type="SUPFAM" id="SSF55205">
    <property type="entry name" value="EPT/RTPC-like"/>
    <property type="match status" value="1"/>
</dbReference>
<dbReference type="PANTHER" id="PTHR43783">
    <property type="entry name" value="UDP-N-ACETYLGLUCOSAMINE 1-CARBOXYVINYLTRANSFERASE"/>
    <property type="match status" value="1"/>
</dbReference>
<evidence type="ECO:0000259" key="13">
    <source>
        <dbReference type="Pfam" id="PF00275"/>
    </source>
</evidence>
<dbReference type="UniPathway" id="UPA00219"/>
<keyword evidence="5 12" id="KW-0808">Transferase</keyword>
<sequence length="426" mass="46010">MSFFRIEGGRRLKGTIRISGSKNSSLALMVGAALGDEDVILTNFPQDLDAVILADILREIGVKVEEQAPGKVLINGSGLRRRPIPYELARKIRGSFYVAGLMLARLKEAEVPLPGGCFLGPRPVDFHIKGFQSLGAEVSIEHGLMKAKMGKPVENGFFINRSSVGTTVNLMYLASLTPGTFVLENAAKEPEIVDLAVLLNAMGARIRGAGTEVIRIQGVDRLRGAEHTIIPDRIEAGTYMVAVAATRGEAVLENVMPDHLRTPIMKLREAGALVEEGETSIRVAAPEPMVSTDVETAPYPGFPTDLQQPFGVLMSVARGTSIIRETIFDNRFRYLDELTRMGADVRVDRDRAIIKGVPSLSGAPVETTDLRAGAALVIAGLMADGVTLVSGAENIDRGYEKMVEKLRGVGAKIERLHSVEECKEVI</sequence>
<dbReference type="GO" id="GO:0019277">
    <property type="term" value="P:UDP-N-acetylgalactosamine biosynthetic process"/>
    <property type="evidence" value="ECO:0007669"/>
    <property type="project" value="InterPro"/>
</dbReference>
<evidence type="ECO:0000256" key="1">
    <source>
        <dbReference type="ARBA" id="ARBA00004496"/>
    </source>
</evidence>
<evidence type="ECO:0000313" key="14">
    <source>
        <dbReference type="EMBL" id="MBA2132051.1"/>
    </source>
</evidence>
<dbReference type="GO" id="GO:0051301">
    <property type="term" value="P:cell division"/>
    <property type="evidence" value="ECO:0007669"/>
    <property type="project" value="UniProtKB-KW"/>
</dbReference>
<dbReference type="InterPro" id="IPR036968">
    <property type="entry name" value="Enolpyruvate_Tfrase_sf"/>
</dbReference>
<comment type="function">
    <text evidence="12">Cell wall formation. Adds enolpyruvyl to UDP-N-acetylglucosamine.</text>
</comment>
<dbReference type="GO" id="GO:0008760">
    <property type="term" value="F:UDP-N-acetylglucosamine 1-carboxyvinyltransferase activity"/>
    <property type="evidence" value="ECO:0007669"/>
    <property type="project" value="UniProtKB-UniRule"/>
</dbReference>
<comment type="catalytic activity">
    <reaction evidence="11 12">
        <text>phosphoenolpyruvate + UDP-N-acetyl-alpha-D-glucosamine = UDP-N-acetyl-3-O-(1-carboxyvinyl)-alpha-D-glucosamine + phosphate</text>
        <dbReference type="Rhea" id="RHEA:18681"/>
        <dbReference type="ChEBI" id="CHEBI:43474"/>
        <dbReference type="ChEBI" id="CHEBI:57705"/>
        <dbReference type="ChEBI" id="CHEBI:58702"/>
        <dbReference type="ChEBI" id="CHEBI:68483"/>
        <dbReference type="EC" id="2.5.1.7"/>
    </reaction>
</comment>
<keyword evidence="8 12" id="KW-0131">Cell cycle</keyword>
<gene>
    <name evidence="12 14" type="primary">murA</name>
    <name evidence="14" type="ORF">G5B42_00535</name>
</gene>
<organism evidence="14 15">
    <name type="scientific">Capillibacterium thermochitinicola</name>
    <dbReference type="NCBI Taxonomy" id="2699427"/>
    <lineage>
        <taxon>Bacteria</taxon>
        <taxon>Bacillati</taxon>
        <taxon>Bacillota</taxon>
        <taxon>Capillibacterium</taxon>
    </lineage>
</organism>
<feature type="binding site" evidence="12">
    <location>
        <position position="327"/>
    </location>
    <ligand>
        <name>UDP-N-acetyl-alpha-D-glucosamine</name>
        <dbReference type="ChEBI" id="CHEBI:57705"/>
    </ligand>
</feature>
<comment type="caution">
    <text evidence="14">The sequence shown here is derived from an EMBL/GenBank/DDBJ whole genome shotgun (WGS) entry which is preliminary data.</text>
</comment>
<keyword evidence="15" id="KW-1185">Reference proteome</keyword>
<keyword evidence="9 12" id="KW-0961">Cell wall biogenesis/degradation</keyword>
<dbReference type="Gene3D" id="3.65.10.10">
    <property type="entry name" value="Enolpyruvate transferase domain"/>
    <property type="match status" value="2"/>
</dbReference>
<dbReference type="InterPro" id="IPR050068">
    <property type="entry name" value="MurA_subfamily"/>
</dbReference>
<dbReference type="GO" id="GO:0008360">
    <property type="term" value="P:regulation of cell shape"/>
    <property type="evidence" value="ECO:0007669"/>
    <property type="project" value="UniProtKB-KW"/>
</dbReference>
<feature type="binding site" evidence="12">
    <location>
        <begin position="22"/>
        <end position="23"/>
    </location>
    <ligand>
        <name>phosphoenolpyruvate</name>
        <dbReference type="ChEBI" id="CHEBI:58702"/>
    </ligand>
</feature>
<feature type="modified residue" description="2-(S-cysteinyl)pyruvic acid O-phosphothioketal" evidence="12">
    <location>
        <position position="117"/>
    </location>
</feature>
<keyword evidence="4 12" id="KW-0132">Cell division</keyword>
<feature type="binding site" evidence="12">
    <location>
        <position position="93"/>
    </location>
    <ligand>
        <name>UDP-N-acetyl-alpha-D-glucosamine</name>
        <dbReference type="ChEBI" id="CHEBI:57705"/>
    </ligand>
</feature>
<dbReference type="InterPro" id="IPR001986">
    <property type="entry name" value="Enolpyruvate_Tfrase_dom"/>
</dbReference>
<evidence type="ECO:0000256" key="6">
    <source>
        <dbReference type="ARBA" id="ARBA00022960"/>
    </source>
</evidence>
<dbReference type="PANTHER" id="PTHR43783:SF1">
    <property type="entry name" value="UDP-N-ACETYLGLUCOSAMINE 1-CARBOXYVINYLTRANSFERASE"/>
    <property type="match status" value="1"/>
</dbReference>
<dbReference type="NCBIfam" id="NF006873">
    <property type="entry name" value="PRK09369.1"/>
    <property type="match status" value="1"/>
</dbReference>
<comment type="pathway">
    <text evidence="2 12">Cell wall biogenesis; peptidoglycan biosynthesis.</text>
</comment>
<comment type="similarity">
    <text evidence="10 12">Belongs to the EPSP synthase family. MurA subfamily.</text>
</comment>
<keyword evidence="12" id="KW-0670">Pyruvate</keyword>
<evidence type="ECO:0000256" key="10">
    <source>
        <dbReference type="ARBA" id="ARBA00038367"/>
    </source>
</evidence>
<keyword evidence="3 12" id="KW-0963">Cytoplasm</keyword>
<evidence type="ECO:0000256" key="5">
    <source>
        <dbReference type="ARBA" id="ARBA00022679"/>
    </source>
</evidence>
<feature type="binding site" evidence="12">
    <location>
        <position position="305"/>
    </location>
    <ligand>
        <name>UDP-N-acetyl-alpha-D-glucosamine</name>
        <dbReference type="ChEBI" id="CHEBI:57705"/>
    </ligand>
</feature>
<feature type="active site" description="Proton donor" evidence="12">
    <location>
        <position position="117"/>
    </location>
</feature>